<gene>
    <name evidence="2" type="primary">casB</name>
    <name evidence="2" type="ORF">HGA06_09135</name>
</gene>
<dbReference type="Proteomes" id="UP000570003">
    <property type="component" value="Unassembled WGS sequence"/>
</dbReference>
<name>A0AA44ID41_STRE0</name>
<dbReference type="InterPro" id="IPR013382">
    <property type="entry name" value="CRISPR-assoc_prot_Cse2"/>
</dbReference>
<sequence length="246" mass="26794">MASPDGPDGPGRGAVLPRQRPSSDGGREEAFVAHVQRLCADPGARTALRSGLRKDLDSVPRMHRLVAPRLPQDHAPEDVQRAYYAVAAMIAAQPRHSFHDTQGSDGAQDGEDTVDGAVDEAAPASTRKKPARSARSSLGAAFAAAVGTGRDSQMRQASAEARLNLLTRQSLPGLHRHLPASVAYLRSLDVDVDFAQLLSDLAHWRRHSGRIARRWLQDYYRLRAQADREEADKRDQEELTEAGAAE</sequence>
<dbReference type="AlphaFoldDB" id="A0AA44ID41"/>
<feature type="compositionally biased region" description="Basic and acidic residues" evidence="1">
    <location>
        <begin position="227"/>
        <end position="237"/>
    </location>
</feature>
<protein>
    <submittedName>
        <fullName evidence="2">Type I-E CRISPR-associated protein Cse2/CasB</fullName>
    </submittedName>
</protein>
<keyword evidence="3" id="KW-1185">Reference proteome</keyword>
<evidence type="ECO:0000313" key="2">
    <source>
        <dbReference type="EMBL" id="NKY14319.1"/>
    </source>
</evidence>
<organism evidence="2 3">
    <name type="scientific">Streptomyces somaliensis (strain ATCC 33201 / DSM 40738 / JCM 12659 / KCTC 9044 / NCTC 11332 / NRRL B-12077 / IP 733)</name>
    <dbReference type="NCBI Taxonomy" id="1134445"/>
    <lineage>
        <taxon>Bacteria</taxon>
        <taxon>Bacillati</taxon>
        <taxon>Actinomycetota</taxon>
        <taxon>Actinomycetes</taxon>
        <taxon>Kitasatosporales</taxon>
        <taxon>Streptomycetaceae</taxon>
        <taxon>Streptomyces</taxon>
    </lineage>
</organism>
<dbReference type="EMBL" id="JAAXOU010000070">
    <property type="protein sequence ID" value="NKY14319.1"/>
    <property type="molecule type" value="Genomic_DNA"/>
</dbReference>
<reference evidence="2 3" key="1">
    <citation type="submission" date="2020-04" db="EMBL/GenBank/DDBJ databases">
        <title>MicrobeNet Type strains.</title>
        <authorList>
            <person name="Nicholson A.C."/>
        </authorList>
    </citation>
    <scope>NUCLEOTIDE SEQUENCE [LARGE SCALE GENOMIC DNA]</scope>
    <source>
        <strain evidence="2 3">DSM 40738</strain>
    </source>
</reference>
<comment type="caution">
    <text evidence="2">The sequence shown here is derived from an EMBL/GenBank/DDBJ whole genome shotgun (WGS) entry which is preliminary data.</text>
</comment>
<evidence type="ECO:0000256" key="1">
    <source>
        <dbReference type="SAM" id="MobiDB-lite"/>
    </source>
</evidence>
<feature type="region of interest" description="Disordered" evidence="1">
    <location>
        <begin position="1"/>
        <end position="28"/>
    </location>
</feature>
<proteinExistence type="predicted"/>
<evidence type="ECO:0000313" key="3">
    <source>
        <dbReference type="Proteomes" id="UP000570003"/>
    </source>
</evidence>
<dbReference type="Gene3D" id="1.10.520.40">
    <property type="entry name" value="CRISPR-associated protein Cse2"/>
    <property type="match status" value="1"/>
</dbReference>
<accession>A0AA44ID41</accession>
<feature type="region of interest" description="Disordered" evidence="1">
    <location>
        <begin position="227"/>
        <end position="246"/>
    </location>
</feature>
<dbReference type="Pfam" id="PF09485">
    <property type="entry name" value="CRISPR_Cse2"/>
    <property type="match status" value="1"/>
</dbReference>
<dbReference type="InterPro" id="IPR038287">
    <property type="entry name" value="Cse2_sf"/>
</dbReference>